<dbReference type="STRING" id="485917.Phep_2052"/>
<dbReference type="InterPro" id="IPR021782">
    <property type="entry name" value="DUF3347"/>
</dbReference>
<dbReference type="Pfam" id="PF11827">
    <property type="entry name" value="DUF3347"/>
    <property type="match status" value="1"/>
</dbReference>
<dbReference type="KEGG" id="phe:Phep_2052"/>
<reference evidence="2 3" key="1">
    <citation type="journal article" date="2009" name="Stand. Genomic Sci.">
        <title>Complete genome sequence of Pedobacter heparinus type strain (HIM 762-3).</title>
        <authorList>
            <person name="Han C."/>
            <person name="Spring S."/>
            <person name="Lapidus A."/>
            <person name="Del Rio T.G."/>
            <person name="Tice H."/>
            <person name="Copeland A."/>
            <person name="Cheng J.F."/>
            <person name="Lucas S."/>
            <person name="Chen F."/>
            <person name="Nolan M."/>
            <person name="Bruce D."/>
            <person name="Goodwin L."/>
            <person name="Pitluck S."/>
            <person name="Ivanova N."/>
            <person name="Mavromatis K."/>
            <person name="Mikhailova N."/>
            <person name="Pati A."/>
            <person name="Chen A."/>
            <person name="Palaniappan K."/>
            <person name="Land M."/>
            <person name="Hauser L."/>
            <person name="Chang Y.J."/>
            <person name="Jeffries C.C."/>
            <person name="Saunders E."/>
            <person name="Chertkov O."/>
            <person name="Brettin T."/>
            <person name="Goker M."/>
            <person name="Rohde M."/>
            <person name="Bristow J."/>
            <person name="Eisen J.A."/>
            <person name="Markowitz V."/>
            <person name="Hugenholtz P."/>
            <person name="Kyrpides N.C."/>
            <person name="Klenk H.P."/>
            <person name="Detter J.C."/>
        </authorList>
    </citation>
    <scope>NUCLEOTIDE SEQUENCE [LARGE SCALE GENOMIC DNA]</scope>
    <source>
        <strain evidence="3">ATCC 13125 / DSM 2366 / CIP 104194 / JCM 7457 / NBRC 12017 / NCIMB 9290 / NRRL B-14731 / HIM 762-3</strain>
    </source>
</reference>
<sequence>MRKYLAVMLITGIVSCTNTEKKVAGNSDTTSGVVDTIANHIELKDNKVQAIYNGYIALKDALVAAKFEDAQKTAAVLKTDLAAYKGCESTALTAEKIAVAKDIKNQRALFTSLSEDVIALFKHADLIKGSIFVQHCPMANNGVGGDWLASEKKIQNPYYGDEMMDCGRVVEEIRTGK</sequence>
<proteinExistence type="predicted"/>
<dbReference type="PROSITE" id="PS51257">
    <property type="entry name" value="PROKAR_LIPOPROTEIN"/>
    <property type="match status" value="1"/>
</dbReference>
<gene>
    <name evidence="2" type="ordered locus">Phep_2052</name>
</gene>
<dbReference type="HOGENOM" id="CLU_101306_0_0_10"/>
<accession>C6XWW3</accession>
<protein>
    <recommendedName>
        <fullName evidence="1">DUF3347 domain-containing protein</fullName>
    </recommendedName>
</protein>
<keyword evidence="3" id="KW-1185">Reference proteome</keyword>
<dbReference type="OrthoDB" id="5513217at2"/>
<organism evidence="2 3">
    <name type="scientific">Pedobacter heparinus (strain ATCC 13125 / DSM 2366 / CIP 104194 / JCM 7457 / NBRC 12017 / NCIMB 9290 / NRRL B-14731 / HIM 762-3)</name>
    <dbReference type="NCBI Taxonomy" id="485917"/>
    <lineage>
        <taxon>Bacteria</taxon>
        <taxon>Pseudomonadati</taxon>
        <taxon>Bacteroidota</taxon>
        <taxon>Sphingobacteriia</taxon>
        <taxon>Sphingobacteriales</taxon>
        <taxon>Sphingobacteriaceae</taxon>
        <taxon>Pedobacter</taxon>
    </lineage>
</organism>
<dbReference type="AlphaFoldDB" id="C6XWW3"/>
<evidence type="ECO:0000313" key="3">
    <source>
        <dbReference type="Proteomes" id="UP000000852"/>
    </source>
</evidence>
<dbReference type="EMBL" id="CP001681">
    <property type="protein sequence ID" value="ACU04257.1"/>
    <property type="molecule type" value="Genomic_DNA"/>
</dbReference>
<dbReference type="Proteomes" id="UP000000852">
    <property type="component" value="Chromosome"/>
</dbReference>
<name>C6XWW3_PEDHD</name>
<feature type="domain" description="DUF3347" evidence="1">
    <location>
        <begin position="51"/>
        <end position="126"/>
    </location>
</feature>
<dbReference type="RefSeq" id="WP_015807870.1">
    <property type="nucleotide sequence ID" value="NC_013061.1"/>
</dbReference>
<evidence type="ECO:0000259" key="1">
    <source>
        <dbReference type="Pfam" id="PF11827"/>
    </source>
</evidence>
<evidence type="ECO:0000313" key="2">
    <source>
        <dbReference type="EMBL" id="ACU04257.1"/>
    </source>
</evidence>
<dbReference type="eggNOG" id="COG0845">
    <property type="taxonomic scope" value="Bacteria"/>
</dbReference>